<evidence type="ECO:0000313" key="4">
    <source>
        <dbReference type="EMBL" id="DBA20476.1"/>
    </source>
</evidence>
<reference evidence="4" key="1">
    <citation type="thesis" date="2020" institute="ProQuest LLC" country="789 East Eisenhower Parkway, Ann Arbor, MI, USA">
        <title>Comparative Genomics and Chromosome Evolution.</title>
        <authorList>
            <person name="Mudd A.B."/>
        </authorList>
    </citation>
    <scope>NUCLEOTIDE SEQUENCE</scope>
    <source>
        <strain evidence="4">1538</strain>
        <tissue evidence="4">Blood</tissue>
    </source>
</reference>
<keyword evidence="1" id="KW-0325">Glycoprotein</keyword>
<dbReference type="EMBL" id="DYDO01000007">
    <property type="protein sequence ID" value="DBA20476.1"/>
    <property type="molecule type" value="Genomic_DNA"/>
</dbReference>
<dbReference type="PANTHER" id="PTHR16675:SF235">
    <property type="entry name" value="SHKT DOMAIN-CONTAINING PROTEIN"/>
    <property type="match status" value="1"/>
</dbReference>
<dbReference type="Gene3D" id="2.60.40.10">
    <property type="entry name" value="Immunoglobulins"/>
    <property type="match status" value="1"/>
</dbReference>
<dbReference type="AlphaFoldDB" id="A0AAV2ZQ57"/>
<evidence type="ECO:0000256" key="2">
    <source>
        <dbReference type="SAM" id="Phobius"/>
    </source>
</evidence>
<dbReference type="GO" id="GO:0005615">
    <property type="term" value="C:extracellular space"/>
    <property type="evidence" value="ECO:0007669"/>
    <property type="project" value="TreeGrafter"/>
</dbReference>
<protein>
    <recommendedName>
        <fullName evidence="3">Ig-like domain-containing protein</fullName>
    </recommendedName>
</protein>
<proteinExistence type="predicted"/>
<dbReference type="SMART" id="SM00407">
    <property type="entry name" value="IGc1"/>
    <property type="match status" value="1"/>
</dbReference>
<evidence type="ECO:0000313" key="5">
    <source>
        <dbReference type="Proteomes" id="UP001181693"/>
    </source>
</evidence>
<comment type="caution">
    <text evidence="4">The sequence shown here is derived from an EMBL/GenBank/DDBJ whole genome shotgun (WGS) entry which is preliminary data.</text>
</comment>
<dbReference type="GO" id="GO:0009897">
    <property type="term" value="C:external side of plasma membrane"/>
    <property type="evidence" value="ECO:0007669"/>
    <property type="project" value="TreeGrafter"/>
</dbReference>
<dbReference type="InterPro" id="IPR003006">
    <property type="entry name" value="Ig/MHC_CS"/>
</dbReference>
<dbReference type="InterPro" id="IPR013783">
    <property type="entry name" value="Ig-like_fold"/>
</dbReference>
<feature type="domain" description="Ig-like" evidence="3">
    <location>
        <begin position="8"/>
        <end position="88"/>
    </location>
</feature>
<accession>A0AAV2ZQ57</accession>
<keyword evidence="2" id="KW-0472">Membrane</keyword>
<feature type="transmembrane region" description="Helical" evidence="2">
    <location>
        <begin position="97"/>
        <end position="120"/>
    </location>
</feature>
<dbReference type="Pfam" id="PF07654">
    <property type="entry name" value="C1-set"/>
    <property type="match status" value="1"/>
</dbReference>
<dbReference type="InterPro" id="IPR007110">
    <property type="entry name" value="Ig-like_dom"/>
</dbReference>
<dbReference type="InterPro" id="IPR003597">
    <property type="entry name" value="Ig_C1-set"/>
</dbReference>
<dbReference type="SUPFAM" id="SSF48726">
    <property type="entry name" value="Immunoglobulin"/>
    <property type="match status" value="1"/>
</dbReference>
<sequence length="143" mass="16070">MKAWKRPESVHTTRLNCLVYGFHPRAVDVKWMRNGVDHIPSDEMSPILPHPDGTYQIRVSVEVPKGEEDTFSCYVEHSSLGEEPVRVNSDPDNCPSITVIASIVCAFVILVSTVGVGLFYHKKLRLGYKSTKHPIFIQSSFIS</sequence>
<gene>
    <name evidence="4" type="ORF">GDO54_017250</name>
</gene>
<dbReference type="InterPro" id="IPR036179">
    <property type="entry name" value="Ig-like_dom_sf"/>
</dbReference>
<evidence type="ECO:0000256" key="1">
    <source>
        <dbReference type="ARBA" id="ARBA00023180"/>
    </source>
</evidence>
<dbReference type="PROSITE" id="PS00290">
    <property type="entry name" value="IG_MHC"/>
    <property type="match status" value="1"/>
</dbReference>
<dbReference type="Proteomes" id="UP001181693">
    <property type="component" value="Unassembled WGS sequence"/>
</dbReference>
<keyword evidence="5" id="KW-1185">Reference proteome</keyword>
<keyword evidence="2" id="KW-0812">Transmembrane</keyword>
<evidence type="ECO:0000259" key="3">
    <source>
        <dbReference type="PROSITE" id="PS50835"/>
    </source>
</evidence>
<dbReference type="GO" id="GO:0006955">
    <property type="term" value="P:immune response"/>
    <property type="evidence" value="ECO:0007669"/>
    <property type="project" value="TreeGrafter"/>
</dbReference>
<organism evidence="4 5">
    <name type="scientific">Pyxicephalus adspersus</name>
    <name type="common">African bullfrog</name>
    <dbReference type="NCBI Taxonomy" id="30357"/>
    <lineage>
        <taxon>Eukaryota</taxon>
        <taxon>Metazoa</taxon>
        <taxon>Chordata</taxon>
        <taxon>Craniata</taxon>
        <taxon>Vertebrata</taxon>
        <taxon>Euteleostomi</taxon>
        <taxon>Amphibia</taxon>
        <taxon>Batrachia</taxon>
        <taxon>Anura</taxon>
        <taxon>Neobatrachia</taxon>
        <taxon>Ranoidea</taxon>
        <taxon>Pyxicephalidae</taxon>
        <taxon>Pyxicephalinae</taxon>
        <taxon>Pyxicephalus</taxon>
    </lineage>
</organism>
<dbReference type="PROSITE" id="PS50835">
    <property type="entry name" value="IG_LIKE"/>
    <property type="match status" value="1"/>
</dbReference>
<name>A0AAV2ZQ57_PYXAD</name>
<keyword evidence="2" id="KW-1133">Transmembrane helix</keyword>
<dbReference type="PANTHER" id="PTHR16675">
    <property type="entry name" value="MHC CLASS I-RELATED"/>
    <property type="match status" value="1"/>
</dbReference>
<dbReference type="InterPro" id="IPR050208">
    <property type="entry name" value="MHC_class-I_related"/>
</dbReference>